<organism evidence="1 2">
    <name type="scientific">Dreissena polymorpha</name>
    <name type="common">Zebra mussel</name>
    <name type="synonym">Mytilus polymorpha</name>
    <dbReference type="NCBI Taxonomy" id="45954"/>
    <lineage>
        <taxon>Eukaryota</taxon>
        <taxon>Metazoa</taxon>
        <taxon>Spiralia</taxon>
        <taxon>Lophotrochozoa</taxon>
        <taxon>Mollusca</taxon>
        <taxon>Bivalvia</taxon>
        <taxon>Autobranchia</taxon>
        <taxon>Heteroconchia</taxon>
        <taxon>Euheterodonta</taxon>
        <taxon>Imparidentia</taxon>
        <taxon>Neoheterodontei</taxon>
        <taxon>Myida</taxon>
        <taxon>Dreissenoidea</taxon>
        <taxon>Dreissenidae</taxon>
        <taxon>Dreissena</taxon>
    </lineage>
</organism>
<dbReference type="PANTHER" id="PTHR35083:SF1">
    <property type="entry name" value="RGD1565685 PROTEIN"/>
    <property type="match status" value="1"/>
</dbReference>
<gene>
    <name evidence="1" type="ORF">DPMN_130443</name>
</gene>
<dbReference type="InterPro" id="IPR027897">
    <property type="entry name" value="DUF4559"/>
</dbReference>
<dbReference type="AlphaFoldDB" id="A0A9D4JXK2"/>
<dbReference type="EMBL" id="JAIWYP010000005">
    <property type="protein sequence ID" value="KAH3828470.1"/>
    <property type="molecule type" value="Genomic_DNA"/>
</dbReference>
<dbReference type="Proteomes" id="UP000828390">
    <property type="component" value="Unassembled WGS sequence"/>
</dbReference>
<evidence type="ECO:0000313" key="1">
    <source>
        <dbReference type="EMBL" id="KAH3828470.1"/>
    </source>
</evidence>
<comment type="caution">
    <text evidence="1">The sequence shown here is derived from an EMBL/GenBank/DDBJ whole genome shotgun (WGS) entry which is preliminary data.</text>
</comment>
<accession>A0A9D4JXK2</accession>
<protein>
    <submittedName>
        <fullName evidence="1">Uncharacterized protein</fullName>
    </submittedName>
</protein>
<reference evidence="1" key="2">
    <citation type="submission" date="2020-11" db="EMBL/GenBank/DDBJ databases">
        <authorList>
            <person name="McCartney M.A."/>
            <person name="Auch B."/>
            <person name="Kono T."/>
            <person name="Mallez S."/>
            <person name="Becker A."/>
            <person name="Gohl D.M."/>
            <person name="Silverstein K.A.T."/>
            <person name="Koren S."/>
            <person name="Bechman K.B."/>
            <person name="Herman A."/>
            <person name="Abrahante J.E."/>
            <person name="Garbe J."/>
        </authorList>
    </citation>
    <scope>NUCLEOTIDE SEQUENCE</scope>
    <source>
        <strain evidence="1">Duluth1</strain>
        <tissue evidence="1">Whole animal</tissue>
    </source>
</reference>
<evidence type="ECO:0000313" key="2">
    <source>
        <dbReference type="Proteomes" id="UP000828390"/>
    </source>
</evidence>
<dbReference type="PANTHER" id="PTHR35083">
    <property type="entry name" value="RGD1565685 PROTEIN"/>
    <property type="match status" value="1"/>
</dbReference>
<reference evidence="1" key="1">
    <citation type="journal article" date="2019" name="bioRxiv">
        <title>The Genome of the Zebra Mussel, Dreissena polymorpha: A Resource for Invasive Species Research.</title>
        <authorList>
            <person name="McCartney M.A."/>
            <person name="Auch B."/>
            <person name="Kono T."/>
            <person name="Mallez S."/>
            <person name="Zhang Y."/>
            <person name="Obille A."/>
            <person name="Becker A."/>
            <person name="Abrahante J.E."/>
            <person name="Garbe J."/>
            <person name="Badalamenti J.P."/>
            <person name="Herman A."/>
            <person name="Mangelson H."/>
            <person name="Liachko I."/>
            <person name="Sullivan S."/>
            <person name="Sone E.D."/>
            <person name="Koren S."/>
            <person name="Silverstein K.A.T."/>
            <person name="Beckman K.B."/>
            <person name="Gohl D.M."/>
        </authorList>
    </citation>
    <scope>NUCLEOTIDE SEQUENCE</scope>
    <source>
        <strain evidence="1">Duluth1</strain>
        <tissue evidence="1">Whole animal</tissue>
    </source>
</reference>
<sequence>MEEKLRSKEAQNWLKCMIATYTIRDVMADLANDEFQAFYNHIPNDLDAKHGIGKEKTCTTCSDPSKRCRLCSAICIFIYDNHRFKKGNLKGPPWRNTDSTKWCTDAWELAKCYMPETGYKDKPNADTTDFNGIIGALYNCTWMQNCFADDLSQDTNICKMVIHTLPSNKACINNNLK</sequence>
<dbReference type="Pfam" id="PF15112">
    <property type="entry name" value="DUF4559"/>
    <property type="match status" value="1"/>
</dbReference>
<name>A0A9D4JXK2_DREPO</name>
<keyword evidence="2" id="KW-1185">Reference proteome</keyword>
<proteinExistence type="predicted"/>